<comment type="caution">
    <text evidence="1">The sequence shown here is derived from an EMBL/GenBank/DDBJ whole genome shotgun (WGS) entry which is preliminary data.</text>
</comment>
<dbReference type="RefSeq" id="WP_037168912.1">
    <property type="nucleotide sequence ID" value="NZ_JOKI01000029.1"/>
</dbReference>
<dbReference type="InterPro" id="IPR009387">
    <property type="entry name" value="HigB-2"/>
</dbReference>
<dbReference type="Proteomes" id="UP000052167">
    <property type="component" value="Unassembled WGS sequence"/>
</dbReference>
<gene>
    <name evidence="1" type="ORF">GV68_23510</name>
</gene>
<dbReference type="AlphaFoldDB" id="A0A922NWI9"/>
<evidence type="ECO:0000313" key="2">
    <source>
        <dbReference type="Proteomes" id="UP000052167"/>
    </source>
</evidence>
<reference evidence="1 2" key="1">
    <citation type="submission" date="2014-06" db="EMBL/GenBank/DDBJ databases">
        <title>Rhizobium pelagicum/R2-400B4.</title>
        <authorList>
            <person name="Kimes N.E."/>
            <person name="Lopez-Perez M."/>
        </authorList>
    </citation>
    <scope>NUCLEOTIDE SEQUENCE [LARGE SCALE GENOMIC DNA]</scope>
    <source>
        <strain evidence="1 2">R2-400B4</strain>
    </source>
</reference>
<dbReference type="Pfam" id="PF06296">
    <property type="entry name" value="RelE"/>
    <property type="match status" value="1"/>
</dbReference>
<accession>A0A922NWI9</accession>
<dbReference type="PIRSF" id="PIRSF039032">
    <property type="entry name" value="HigB-2"/>
    <property type="match status" value="1"/>
</dbReference>
<organism evidence="1 2">
    <name type="scientific">Pseudorhizobium pelagicum</name>
    <dbReference type="NCBI Taxonomy" id="1509405"/>
    <lineage>
        <taxon>Bacteria</taxon>
        <taxon>Pseudomonadati</taxon>
        <taxon>Pseudomonadota</taxon>
        <taxon>Alphaproteobacteria</taxon>
        <taxon>Hyphomicrobiales</taxon>
        <taxon>Rhizobiaceae</taxon>
        <taxon>Rhizobium/Agrobacterium group</taxon>
        <taxon>Pseudorhizobium</taxon>
    </lineage>
</organism>
<dbReference type="EMBL" id="JOKJ01000062">
    <property type="protein sequence ID" value="KEQ02278.1"/>
    <property type="molecule type" value="Genomic_DNA"/>
</dbReference>
<name>A0A922NWI9_9HYPH</name>
<keyword evidence="2" id="KW-1185">Reference proteome</keyword>
<dbReference type="OrthoDB" id="9812066at2"/>
<sequence length="116" mass="12533">MQSVIQTSVFLAQSKRCGLSDDEVQEIVSVIAADPEAGALMAGTGGARKLRHAREGQGKSGGFRTIHYFGGGDIPVFALAIYGKNEKGNLSKAERNELSRILPKLADAYRQRKDKI</sequence>
<evidence type="ECO:0000313" key="1">
    <source>
        <dbReference type="EMBL" id="KEQ02278.1"/>
    </source>
</evidence>
<proteinExistence type="predicted"/>
<protein>
    <submittedName>
        <fullName evidence="1">RelE cytotoxic translational repressor of toxin-antitoxin stability system</fullName>
    </submittedName>
</protein>